<name>A0A8K0XMA6_9AGAR</name>
<evidence type="ECO:0000256" key="1">
    <source>
        <dbReference type="ARBA" id="ARBA00001971"/>
    </source>
</evidence>
<protein>
    <submittedName>
        <fullName evidence="11">Cytochrome P450</fullName>
    </submittedName>
</protein>
<dbReference type="GO" id="GO:0020037">
    <property type="term" value="F:heme binding"/>
    <property type="evidence" value="ECO:0007669"/>
    <property type="project" value="InterPro"/>
</dbReference>
<dbReference type="GO" id="GO:0004497">
    <property type="term" value="F:monooxygenase activity"/>
    <property type="evidence" value="ECO:0007669"/>
    <property type="project" value="UniProtKB-KW"/>
</dbReference>
<reference evidence="11" key="1">
    <citation type="journal article" date="2021" name="New Phytol.">
        <title>Evolutionary innovations through gain and loss of genes in the ectomycorrhizal Boletales.</title>
        <authorList>
            <person name="Wu G."/>
            <person name="Miyauchi S."/>
            <person name="Morin E."/>
            <person name="Kuo A."/>
            <person name="Drula E."/>
            <person name="Varga T."/>
            <person name="Kohler A."/>
            <person name="Feng B."/>
            <person name="Cao Y."/>
            <person name="Lipzen A."/>
            <person name="Daum C."/>
            <person name="Hundley H."/>
            <person name="Pangilinan J."/>
            <person name="Johnson J."/>
            <person name="Barry K."/>
            <person name="LaButti K."/>
            <person name="Ng V."/>
            <person name="Ahrendt S."/>
            <person name="Min B."/>
            <person name="Choi I.G."/>
            <person name="Park H."/>
            <person name="Plett J.M."/>
            <person name="Magnuson J."/>
            <person name="Spatafora J.W."/>
            <person name="Nagy L.G."/>
            <person name="Henrissat B."/>
            <person name="Grigoriev I.V."/>
            <person name="Yang Z.L."/>
            <person name="Xu J."/>
            <person name="Martin F.M."/>
        </authorList>
    </citation>
    <scope>NUCLEOTIDE SEQUENCE</scope>
    <source>
        <strain evidence="11">KKN 215</strain>
    </source>
</reference>
<evidence type="ECO:0000256" key="8">
    <source>
        <dbReference type="ARBA" id="ARBA00023033"/>
    </source>
</evidence>
<dbReference type="PRINTS" id="PR00463">
    <property type="entry name" value="EP450I"/>
</dbReference>
<keyword evidence="12" id="KW-1185">Reference proteome</keyword>
<dbReference type="GO" id="GO:0016705">
    <property type="term" value="F:oxidoreductase activity, acting on paired donors, with incorporation or reduction of molecular oxygen"/>
    <property type="evidence" value="ECO:0007669"/>
    <property type="project" value="InterPro"/>
</dbReference>
<evidence type="ECO:0000313" key="11">
    <source>
        <dbReference type="EMBL" id="KAH8093136.1"/>
    </source>
</evidence>
<dbReference type="EMBL" id="JAEVFJ010000030">
    <property type="protein sequence ID" value="KAH8093136.1"/>
    <property type="molecule type" value="Genomic_DNA"/>
</dbReference>
<evidence type="ECO:0000256" key="5">
    <source>
        <dbReference type="ARBA" id="ARBA00022723"/>
    </source>
</evidence>
<keyword evidence="8 10" id="KW-0503">Monooxygenase</keyword>
<keyword evidence="5 9" id="KW-0479">Metal-binding</keyword>
<evidence type="ECO:0000256" key="3">
    <source>
        <dbReference type="ARBA" id="ARBA00010617"/>
    </source>
</evidence>
<dbReference type="InterPro" id="IPR002401">
    <property type="entry name" value="Cyt_P450_E_grp-I"/>
</dbReference>
<evidence type="ECO:0000256" key="6">
    <source>
        <dbReference type="ARBA" id="ARBA00023002"/>
    </source>
</evidence>
<keyword evidence="7 9" id="KW-0408">Iron</keyword>
<dbReference type="InterPro" id="IPR001128">
    <property type="entry name" value="Cyt_P450"/>
</dbReference>
<dbReference type="Proteomes" id="UP000813824">
    <property type="component" value="Unassembled WGS sequence"/>
</dbReference>
<keyword evidence="6 10" id="KW-0560">Oxidoreductase</keyword>
<evidence type="ECO:0000256" key="9">
    <source>
        <dbReference type="PIRSR" id="PIRSR602401-1"/>
    </source>
</evidence>
<dbReference type="InterPro" id="IPR017972">
    <property type="entry name" value="Cyt_P450_CS"/>
</dbReference>
<gene>
    <name evidence="11" type="ORF">BXZ70DRAFT_441411</name>
</gene>
<evidence type="ECO:0000256" key="10">
    <source>
        <dbReference type="RuleBase" id="RU000461"/>
    </source>
</evidence>
<dbReference type="AlphaFoldDB" id="A0A8K0XMA6"/>
<dbReference type="CDD" id="cd11065">
    <property type="entry name" value="CYP64-like"/>
    <property type="match status" value="1"/>
</dbReference>
<accession>A0A8K0XMA6</accession>
<evidence type="ECO:0000313" key="12">
    <source>
        <dbReference type="Proteomes" id="UP000813824"/>
    </source>
</evidence>
<dbReference type="InterPro" id="IPR036396">
    <property type="entry name" value="Cyt_P450_sf"/>
</dbReference>
<organism evidence="11 12">
    <name type="scientific">Cristinia sonorae</name>
    <dbReference type="NCBI Taxonomy" id="1940300"/>
    <lineage>
        <taxon>Eukaryota</taxon>
        <taxon>Fungi</taxon>
        <taxon>Dikarya</taxon>
        <taxon>Basidiomycota</taxon>
        <taxon>Agaricomycotina</taxon>
        <taxon>Agaricomycetes</taxon>
        <taxon>Agaricomycetidae</taxon>
        <taxon>Agaricales</taxon>
        <taxon>Pleurotineae</taxon>
        <taxon>Stephanosporaceae</taxon>
        <taxon>Cristinia</taxon>
    </lineage>
</organism>
<dbReference type="SUPFAM" id="SSF48264">
    <property type="entry name" value="Cytochrome P450"/>
    <property type="match status" value="1"/>
</dbReference>
<comment type="pathway">
    <text evidence="2">Secondary metabolite biosynthesis.</text>
</comment>
<dbReference type="Pfam" id="PF00067">
    <property type="entry name" value="p450"/>
    <property type="match status" value="1"/>
</dbReference>
<proteinExistence type="inferred from homology"/>
<comment type="caution">
    <text evidence="11">The sequence shown here is derived from an EMBL/GenBank/DDBJ whole genome shotgun (WGS) entry which is preliminary data.</text>
</comment>
<dbReference type="PANTHER" id="PTHR46300">
    <property type="entry name" value="P450, PUTATIVE (EUROFUNG)-RELATED-RELATED"/>
    <property type="match status" value="1"/>
</dbReference>
<comment type="similarity">
    <text evidence="3 10">Belongs to the cytochrome P450 family.</text>
</comment>
<dbReference type="InterPro" id="IPR050364">
    <property type="entry name" value="Cytochrome_P450_fung"/>
</dbReference>
<dbReference type="Gene3D" id="1.10.630.10">
    <property type="entry name" value="Cytochrome P450"/>
    <property type="match status" value="1"/>
</dbReference>
<evidence type="ECO:0000256" key="7">
    <source>
        <dbReference type="ARBA" id="ARBA00023004"/>
    </source>
</evidence>
<dbReference type="PROSITE" id="PS00086">
    <property type="entry name" value="CYTOCHROME_P450"/>
    <property type="match status" value="1"/>
</dbReference>
<keyword evidence="4 9" id="KW-0349">Heme</keyword>
<comment type="cofactor">
    <cofactor evidence="1 9">
        <name>heme</name>
        <dbReference type="ChEBI" id="CHEBI:30413"/>
    </cofactor>
</comment>
<dbReference type="GO" id="GO:0005506">
    <property type="term" value="F:iron ion binding"/>
    <property type="evidence" value="ECO:0007669"/>
    <property type="project" value="InterPro"/>
</dbReference>
<evidence type="ECO:0000256" key="2">
    <source>
        <dbReference type="ARBA" id="ARBA00005179"/>
    </source>
</evidence>
<evidence type="ECO:0000256" key="4">
    <source>
        <dbReference type="ARBA" id="ARBA00022617"/>
    </source>
</evidence>
<feature type="binding site" description="axial binding residue" evidence="9">
    <location>
        <position position="446"/>
    </location>
    <ligand>
        <name>heme</name>
        <dbReference type="ChEBI" id="CHEBI:30413"/>
    </ligand>
    <ligandPart>
        <name>Fe</name>
        <dbReference type="ChEBI" id="CHEBI:18248"/>
    </ligandPart>
</feature>
<dbReference type="OrthoDB" id="2789670at2759"/>
<dbReference type="PRINTS" id="PR00385">
    <property type="entry name" value="P450"/>
</dbReference>
<dbReference type="PANTHER" id="PTHR46300:SF7">
    <property type="entry name" value="P450, PUTATIVE (EUROFUNG)-RELATED"/>
    <property type="match status" value="1"/>
</dbReference>
<sequence length="521" mass="59204">MLFDASLTSLGAGILLLLCLVRAIYSVWSNRYSKEPPFPPGPKTVPFLGNVHQLPVENQQKTFYDWGRQFGDIVFAKLFHSPVIIVNSLDVARELMEKRGGNYNDRPPFILLSELMGWDSTLTHIRFGERFRKHRKWMQSAFMTRPALNSYRPLQKRESHIMLAGLLTDPDAYVRHFTRFAAATLMEITYGHRVISESDLYVHLAERATSETVKAGSPARMLVDFFPILRHYPTWLPGATFKVEALHVRGLVKSMMDTPYEMVKRELEAGKALPSFTGNLLEEHHRKGTLSHEDETDIKGAAGTLYAAGTETTATVMTTFVFAMVRHPEVYRKAQEELDRVVGSERLPDFDDRDSLSYLNAVIKEVYRWHVPVPSGLPHFSMKDDEFRGYRIPECSMIIGNIWGMSQNADLYPEPEAFRPERFIGNPNDEIMDPKNIIFGFGRRLCPGKDFADSNVFLLAANIVATMDITRAKDAQGQEIVPPLEFTSGFVSRPKPFKCVFSPRSPRAVELIHQLNQSTEA</sequence>